<dbReference type="RefSeq" id="XP_022235515.1">
    <property type="nucleotide sequence ID" value="XM_022379807.1"/>
</dbReference>
<reference evidence="3" key="1">
    <citation type="submission" date="2025-08" db="UniProtKB">
        <authorList>
            <consortium name="RefSeq"/>
        </authorList>
    </citation>
    <scope>IDENTIFICATION</scope>
    <source>
        <tissue evidence="3">Muscle</tissue>
    </source>
</reference>
<sequence>MSNVWFFHRRRQDSNTESDGVAIVKRTASEKCSTNKSSGDRSDLVPPLVPQRNVDSKPDGLNHSDSLDNMAQHIPRVRVEFYVNENTLKERLQLYFIKNQRSKSTTMFLHSS</sequence>
<feature type="region of interest" description="Disordered" evidence="1">
    <location>
        <begin position="1"/>
        <end position="69"/>
    </location>
</feature>
<proteinExistence type="predicted"/>
<keyword evidence="2" id="KW-1185">Reference proteome</keyword>
<organism evidence="2 3">
    <name type="scientific">Limulus polyphemus</name>
    <name type="common">Atlantic horseshoe crab</name>
    <dbReference type="NCBI Taxonomy" id="6850"/>
    <lineage>
        <taxon>Eukaryota</taxon>
        <taxon>Metazoa</taxon>
        <taxon>Ecdysozoa</taxon>
        <taxon>Arthropoda</taxon>
        <taxon>Chelicerata</taxon>
        <taxon>Merostomata</taxon>
        <taxon>Xiphosura</taxon>
        <taxon>Limulidae</taxon>
        <taxon>Limulus</taxon>
    </lineage>
</organism>
<gene>
    <name evidence="3" type="primary">LOC111083335</name>
</gene>
<accession>A0ABM1RVW0</accession>
<evidence type="ECO:0000256" key="1">
    <source>
        <dbReference type="SAM" id="MobiDB-lite"/>
    </source>
</evidence>
<protein>
    <submittedName>
        <fullName evidence="3">Potassium channel subfamily T member 1-like</fullName>
    </submittedName>
</protein>
<dbReference type="GeneID" id="111083335"/>
<evidence type="ECO:0000313" key="2">
    <source>
        <dbReference type="Proteomes" id="UP000694941"/>
    </source>
</evidence>
<dbReference type="Proteomes" id="UP000694941">
    <property type="component" value="Unplaced"/>
</dbReference>
<name>A0ABM1RVW0_LIMPO</name>
<evidence type="ECO:0000313" key="3">
    <source>
        <dbReference type="RefSeq" id="XP_022235515.1"/>
    </source>
</evidence>
<feature type="compositionally biased region" description="Basic and acidic residues" evidence="1">
    <location>
        <begin position="54"/>
        <end position="66"/>
    </location>
</feature>